<accession>A0A4R5EYE1</accession>
<keyword evidence="1" id="KW-0472">Membrane</keyword>
<dbReference type="EMBL" id="SMFP01000002">
    <property type="protein sequence ID" value="TDE40094.1"/>
    <property type="molecule type" value="Genomic_DNA"/>
</dbReference>
<comment type="caution">
    <text evidence="2">The sequence shown here is derived from an EMBL/GenBank/DDBJ whole genome shotgun (WGS) entry which is preliminary data.</text>
</comment>
<evidence type="ECO:0000256" key="1">
    <source>
        <dbReference type="SAM" id="Phobius"/>
    </source>
</evidence>
<feature type="transmembrane region" description="Helical" evidence="1">
    <location>
        <begin position="45"/>
        <end position="63"/>
    </location>
</feature>
<keyword evidence="1" id="KW-1133">Transmembrane helix</keyword>
<dbReference type="AlphaFoldDB" id="A0A4R5EYE1"/>
<organism evidence="2 3">
    <name type="scientific">Antarcticimicrobium sediminis</name>
    <dbReference type="NCBI Taxonomy" id="2546227"/>
    <lineage>
        <taxon>Bacteria</taxon>
        <taxon>Pseudomonadati</taxon>
        <taxon>Pseudomonadota</taxon>
        <taxon>Alphaproteobacteria</taxon>
        <taxon>Rhodobacterales</taxon>
        <taxon>Paracoccaceae</taxon>
        <taxon>Antarcticimicrobium</taxon>
    </lineage>
</organism>
<reference evidence="2 3" key="1">
    <citation type="submission" date="2019-03" db="EMBL/GenBank/DDBJ databases">
        <authorList>
            <person name="Zhang S."/>
        </authorList>
    </citation>
    <scope>NUCLEOTIDE SEQUENCE [LARGE SCALE GENOMIC DNA]</scope>
    <source>
        <strain evidence="2 3">S4J41</strain>
    </source>
</reference>
<dbReference type="OrthoDB" id="8479738at2"/>
<sequence>MSSSAPDQHGSNQPDNKAAIWLLVSVVIFLALWAASVALFGVPGLYIPALALVPVVWIVLILVSRG</sequence>
<protein>
    <submittedName>
        <fullName evidence="2">Uncharacterized protein</fullName>
    </submittedName>
</protein>
<keyword evidence="1" id="KW-0812">Transmembrane</keyword>
<keyword evidence="3" id="KW-1185">Reference proteome</keyword>
<dbReference type="RefSeq" id="WP_132827350.1">
    <property type="nucleotide sequence ID" value="NZ_SMFP01000002.1"/>
</dbReference>
<gene>
    <name evidence="2" type="ORF">E1B25_03810</name>
</gene>
<dbReference type="Proteomes" id="UP000294662">
    <property type="component" value="Unassembled WGS sequence"/>
</dbReference>
<feature type="transmembrane region" description="Helical" evidence="1">
    <location>
        <begin position="20"/>
        <end position="39"/>
    </location>
</feature>
<proteinExistence type="predicted"/>
<evidence type="ECO:0000313" key="2">
    <source>
        <dbReference type="EMBL" id="TDE40094.1"/>
    </source>
</evidence>
<name>A0A4R5EYE1_9RHOB</name>
<evidence type="ECO:0000313" key="3">
    <source>
        <dbReference type="Proteomes" id="UP000294662"/>
    </source>
</evidence>